<dbReference type="Proteomes" id="UP000282460">
    <property type="component" value="Unassembled WGS sequence"/>
</dbReference>
<proteinExistence type="predicted"/>
<reference evidence="5 6" key="1">
    <citation type="submission" date="2018-10" db="EMBL/GenBank/DDBJ databases">
        <authorList>
            <person name="Li J."/>
        </authorList>
    </citation>
    <scope>NUCLEOTIDE SEQUENCE [LARGE SCALE GENOMIC DNA]</scope>
    <source>
        <strain evidence="5 6">ZD1-4</strain>
    </source>
</reference>
<sequence length="409" mass="42685">MRSPWSPKVQRESCCASHASFSGAGRSRSKSHPACRSLLANSASLVANKLARVHDCVMTRHEDSSATPDSLLDASISPEQWDAIIIGGGAAGLSAALILARARRRVLVFDAQEPRNRFAAHMHGVLSRDGYSPLDLVADGYREVRAVDGVIENARVIETHATANGFEVVTDKGARATARRLIVATGNRDQLPAIPGLAEQWGRGVVACPYCDGYESSGRAIGVLAGSVMGLHKAHMLTPYSTDITVFTALAGAIPDVDRLVLEQRGIRLEDRAVTRVITEGGAITGLGLDDGTVALIDVVFAEATPIALDEPLRQLGVERTDTPFGSWTAVDAAGKTSVEGVWAVGNTSNPSALVPIAAGAGATAALALNAELVAEEVATATERVLTMFSGSASHTALAPLLSTNPTGN</sequence>
<name>A0A3L7J434_9MICO</name>
<protein>
    <submittedName>
        <fullName evidence="5">NAD(P)/FAD-dependent oxidoreductase</fullName>
    </submittedName>
</protein>
<dbReference type="PRINTS" id="PR00469">
    <property type="entry name" value="PNDRDTASEII"/>
</dbReference>
<dbReference type="OrthoDB" id="9786503at2"/>
<evidence type="ECO:0000313" key="6">
    <source>
        <dbReference type="Proteomes" id="UP000282460"/>
    </source>
</evidence>
<dbReference type="PANTHER" id="PTHR48105">
    <property type="entry name" value="THIOREDOXIN REDUCTASE 1-RELATED-RELATED"/>
    <property type="match status" value="1"/>
</dbReference>
<keyword evidence="6" id="KW-1185">Reference proteome</keyword>
<comment type="catalytic activity">
    <reaction evidence="3">
        <text>[thioredoxin]-dithiol + NADP(+) = [thioredoxin]-disulfide + NADPH + H(+)</text>
        <dbReference type="Rhea" id="RHEA:20345"/>
        <dbReference type="Rhea" id="RHEA-COMP:10698"/>
        <dbReference type="Rhea" id="RHEA-COMP:10700"/>
        <dbReference type="ChEBI" id="CHEBI:15378"/>
        <dbReference type="ChEBI" id="CHEBI:29950"/>
        <dbReference type="ChEBI" id="CHEBI:50058"/>
        <dbReference type="ChEBI" id="CHEBI:57783"/>
        <dbReference type="ChEBI" id="CHEBI:58349"/>
        <dbReference type="EC" id="1.8.1.9"/>
    </reaction>
</comment>
<dbReference type="InterPro" id="IPR050097">
    <property type="entry name" value="Ferredoxin-NADP_redctase_2"/>
</dbReference>
<keyword evidence="2" id="KW-0560">Oxidoreductase</keyword>
<evidence type="ECO:0000313" key="5">
    <source>
        <dbReference type="EMBL" id="RLQ85337.1"/>
    </source>
</evidence>
<accession>A0A3L7J434</accession>
<evidence type="ECO:0000256" key="2">
    <source>
        <dbReference type="ARBA" id="ARBA00023002"/>
    </source>
</evidence>
<dbReference type="GO" id="GO:0004791">
    <property type="term" value="F:thioredoxin-disulfide reductase (NADPH) activity"/>
    <property type="evidence" value="ECO:0007669"/>
    <property type="project" value="UniProtKB-EC"/>
</dbReference>
<evidence type="ECO:0000259" key="4">
    <source>
        <dbReference type="Pfam" id="PF07992"/>
    </source>
</evidence>
<dbReference type="InterPro" id="IPR023753">
    <property type="entry name" value="FAD/NAD-binding_dom"/>
</dbReference>
<dbReference type="AlphaFoldDB" id="A0A3L7J434"/>
<feature type="domain" description="FAD/NAD(P)-binding" evidence="4">
    <location>
        <begin position="82"/>
        <end position="360"/>
    </location>
</feature>
<dbReference type="SUPFAM" id="SSF51905">
    <property type="entry name" value="FAD/NAD(P)-binding domain"/>
    <property type="match status" value="1"/>
</dbReference>
<dbReference type="EMBL" id="RCWJ01000001">
    <property type="protein sequence ID" value="RLQ85337.1"/>
    <property type="molecule type" value="Genomic_DNA"/>
</dbReference>
<comment type="caution">
    <text evidence="5">The sequence shown here is derived from an EMBL/GenBank/DDBJ whole genome shotgun (WGS) entry which is preliminary data.</text>
</comment>
<dbReference type="Gene3D" id="3.50.50.60">
    <property type="entry name" value="FAD/NAD(P)-binding domain"/>
    <property type="match status" value="2"/>
</dbReference>
<keyword evidence="1" id="KW-0285">Flavoprotein</keyword>
<dbReference type="Pfam" id="PF07992">
    <property type="entry name" value="Pyr_redox_2"/>
    <property type="match status" value="1"/>
</dbReference>
<dbReference type="PRINTS" id="PR00368">
    <property type="entry name" value="FADPNR"/>
</dbReference>
<gene>
    <name evidence="5" type="ORF">D9V28_00095</name>
</gene>
<evidence type="ECO:0000256" key="1">
    <source>
        <dbReference type="ARBA" id="ARBA00022630"/>
    </source>
</evidence>
<evidence type="ECO:0000256" key="3">
    <source>
        <dbReference type="ARBA" id="ARBA00048132"/>
    </source>
</evidence>
<organism evidence="5 6">
    <name type="scientific">Mycetocola zhadangensis</name>
    <dbReference type="NCBI Taxonomy" id="1164595"/>
    <lineage>
        <taxon>Bacteria</taxon>
        <taxon>Bacillati</taxon>
        <taxon>Actinomycetota</taxon>
        <taxon>Actinomycetes</taxon>
        <taxon>Micrococcales</taxon>
        <taxon>Microbacteriaceae</taxon>
        <taxon>Mycetocola</taxon>
    </lineage>
</organism>
<dbReference type="InterPro" id="IPR036188">
    <property type="entry name" value="FAD/NAD-bd_sf"/>
</dbReference>